<evidence type="ECO:0000256" key="6">
    <source>
        <dbReference type="ARBA" id="ARBA00022989"/>
    </source>
</evidence>
<keyword evidence="7 9" id="KW-0472">Membrane</keyword>
<keyword evidence="11" id="KW-1185">Reference proteome</keyword>
<dbReference type="GO" id="GO:0005886">
    <property type="term" value="C:plasma membrane"/>
    <property type="evidence" value="ECO:0007669"/>
    <property type="project" value="UniProtKB-SubCell"/>
</dbReference>
<evidence type="ECO:0000256" key="9">
    <source>
        <dbReference type="SAM" id="Phobius"/>
    </source>
</evidence>
<name>C8XGX5_NAKMY</name>
<dbReference type="InParanoid" id="C8XGX5"/>
<dbReference type="HOGENOM" id="CLU_039929_2_1_11"/>
<feature type="transmembrane region" description="Helical" evidence="9">
    <location>
        <begin position="6"/>
        <end position="30"/>
    </location>
</feature>
<accession>C8XGX5</accession>
<dbReference type="eggNOG" id="COG0559">
    <property type="taxonomic scope" value="Bacteria"/>
</dbReference>
<dbReference type="InterPro" id="IPR001851">
    <property type="entry name" value="ABC_transp_permease"/>
</dbReference>
<organism evidence="10 11">
    <name type="scientific">Nakamurella multipartita (strain ATCC 700099 / DSM 44233 / CIP 104796 / JCM 9543 / NBRC 105858 / Y-104)</name>
    <name type="common">Microsphaera multipartita</name>
    <dbReference type="NCBI Taxonomy" id="479431"/>
    <lineage>
        <taxon>Bacteria</taxon>
        <taxon>Bacillati</taxon>
        <taxon>Actinomycetota</taxon>
        <taxon>Actinomycetes</taxon>
        <taxon>Nakamurellales</taxon>
        <taxon>Nakamurellaceae</taxon>
        <taxon>Nakamurella</taxon>
    </lineage>
</organism>
<dbReference type="InterPro" id="IPR052157">
    <property type="entry name" value="BCAA_transport_permease"/>
</dbReference>
<keyword evidence="3" id="KW-1003">Cell membrane</keyword>
<dbReference type="KEGG" id="nml:Namu_3913"/>
<reference evidence="11" key="1">
    <citation type="submission" date="2009-09" db="EMBL/GenBank/DDBJ databases">
        <title>The complete genome of Nakamurella multipartita DSM 44233.</title>
        <authorList>
            <consortium name="US DOE Joint Genome Institute (JGI-PGF)"/>
            <person name="Lucas S."/>
            <person name="Copeland A."/>
            <person name="Lapidus A."/>
            <person name="Glavina del Rio T."/>
            <person name="Dalin E."/>
            <person name="Tice H."/>
            <person name="Bruce D."/>
            <person name="Goodwin L."/>
            <person name="Pitluck S."/>
            <person name="Kyrpides N."/>
            <person name="Mavromatis K."/>
            <person name="Ivanova N."/>
            <person name="Ovchinnikova G."/>
            <person name="Sims D."/>
            <person name="Meincke L."/>
            <person name="Brettin T."/>
            <person name="Detter J.C."/>
            <person name="Han C."/>
            <person name="Larimer F."/>
            <person name="Land M."/>
            <person name="Hauser L."/>
            <person name="Markowitz V."/>
            <person name="Cheng J.-F."/>
            <person name="Hugenholtz P."/>
            <person name="Woyke T."/>
            <person name="Wu D."/>
            <person name="Klenk H.-P."/>
            <person name="Eisen J.A."/>
        </authorList>
    </citation>
    <scope>NUCLEOTIDE SEQUENCE [LARGE SCALE GENOMIC DNA]</scope>
    <source>
        <strain evidence="11">ATCC 700099 / DSM 44233 / CIP 104796 / JCM 9543 / NBRC 105858 / Y-104</strain>
    </source>
</reference>
<evidence type="ECO:0000256" key="4">
    <source>
        <dbReference type="ARBA" id="ARBA00022692"/>
    </source>
</evidence>
<keyword evidence="4 9" id="KW-0812">Transmembrane</keyword>
<feature type="transmembrane region" description="Helical" evidence="9">
    <location>
        <begin position="227"/>
        <end position="254"/>
    </location>
</feature>
<keyword evidence="2" id="KW-0813">Transport</keyword>
<proteinExistence type="inferred from homology"/>
<evidence type="ECO:0000256" key="8">
    <source>
        <dbReference type="ARBA" id="ARBA00037998"/>
    </source>
</evidence>
<dbReference type="GO" id="GO:0022857">
    <property type="term" value="F:transmembrane transporter activity"/>
    <property type="evidence" value="ECO:0007669"/>
    <property type="project" value="InterPro"/>
</dbReference>
<evidence type="ECO:0000256" key="3">
    <source>
        <dbReference type="ARBA" id="ARBA00022475"/>
    </source>
</evidence>
<evidence type="ECO:0000256" key="1">
    <source>
        <dbReference type="ARBA" id="ARBA00004651"/>
    </source>
</evidence>
<dbReference type="GO" id="GO:0006865">
    <property type="term" value="P:amino acid transport"/>
    <property type="evidence" value="ECO:0007669"/>
    <property type="project" value="UniProtKB-KW"/>
</dbReference>
<dbReference type="CDD" id="cd06582">
    <property type="entry name" value="TM_PBP1_LivH_like"/>
    <property type="match status" value="1"/>
</dbReference>
<dbReference type="Proteomes" id="UP000002218">
    <property type="component" value="Chromosome"/>
</dbReference>
<dbReference type="OrthoDB" id="9814461at2"/>
<dbReference type="AlphaFoldDB" id="C8XGX5"/>
<comment type="subcellular location">
    <subcellularLocation>
        <location evidence="1">Cell membrane</location>
        <topology evidence="1">Multi-pass membrane protein</topology>
    </subcellularLocation>
</comment>
<keyword evidence="6 9" id="KW-1133">Transmembrane helix</keyword>
<protein>
    <submittedName>
        <fullName evidence="10">Inner-membrane translocator</fullName>
    </submittedName>
</protein>
<evidence type="ECO:0000313" key="10">
    <source>
        <dbReference type="EMBL" id="ACV80206.1"/>
    </source>
</evidence>
<feature type="transmembrane region" description="Helical" evidence="9">
    <location>
        <begin position="193"/>
        <end position="215"/>
    </location>
</feature>
<dbReference type="PANTHER" id="PTHR11795:SF442">
    <property type="entry name" value="ABC TRANSPORTER ATP-BINDING PROTEIN"/>
    <property type="match status" value="1"/>
</dbReference>
<feature type="transmembrane region" description="Helical" evidence="9">
    <location>
        <begin position="99"/>
        <end position="119"/>
    </location>
</feature>
<dbReference type="EMBL" id="CP001737">
    <property type="protein sequence ID" value="ACV80206.1"/>
    <property type="molecule type" value="Genomic_DNA"/>
</dbReference>
<feature type="transmembrane region" description="Helical" evidence="9">
    <location>
        <begin position="261"/>
        <end position="282"/>
    </location>
</feature>
<gene>
    <name evidence="10" type="ordered locus">Namu_3913</name>
</gene>
<evidence type="ECO:0000313" key="11">
    <source>
        <dbReference type="Proteomes" id="UP000002218"/>
    </source>
</evidence>
<dbReference type="Pfam" id="PF02653">
    <property type="entry name" value="BPD_transp_2"/>
    <property type="match status" value="1"/>
</dbReference>
<feature type="transmembrane region" description="Helical" evidence="9">
    <location>
        <begin position="63"/>
        <end position="87"/>
    </location>
</feature>
<keyword evidence="5" id="KW-0029">Amino-acid transport</keyword>
<evidence type="ECO:0000256" key="2">
    <source>
        <dbReference type="ARBA" id="ARBA00022448"/>
    </source>
</evidence>
<dbReference type="RefSeq" id="WP_015749032.1">
    <property type="nucleotide sequence ID" value="NC_013235.1"/>
</dbReference>
<sequence precursor="true">MSTMVLILVTGVGLGALYFLVASGLSLIYGLMHVLNFAHGAFLTAGAYAAWVAMGRLSGLGGWAFPLSVVIGMVVGAIIGAAVEFCLIRPLYQRHIEQVLVTVGLGLMAVALFTGIWGADPQPFARPEWTRQTTDLFGAAIPNDRFLLIVAAGLLLAGLLALLKYTRIGLVIRAGVENRTMVQALGIDVRRTFTLVFALGGAAAALGGVLGSVYLGSVSPGQGTALLIFAFIVVVIGGFGSIGGTAIAALLVGLVQQMANYYVGSGIGDVSVVLLLAAVLLVRPAGLTGRTA</sequence>
<comment type="similarity">
    <text evidence="8">Belongs to the binding-protein-dependent transport system permease family. LivHM subfamily.</text>
</comment>
<dbReference type="PANTHER" id="PTHR11795">
    <property type="entry name" value="BRANCHED-CHAIN AMINO ACID TRANSPORT SYSTEM PERMEASE PROTEIN LIVH"/>
    <property type="match status" value="1"/>
</dbReference>
<feature type="transmembrane region" description="Helical" evidence="9">
    <location>
        <begin position="146"/>
        <end position="163"/>
    </location>
</feature>
<reference evidence="10 11" key="2">
    <citation type="journal article" date="2010" name="Stand. Genomic Sci.">
        <title>Complete genome sequence of Nakamurella multipartita type strain (Y-104).</title>
        <authorList>
            <person name="Tice H."/>
            <person name="Mayilraj S."/>
            <person name="Sims D."/>
            <person name="Lapidus A."/>
            <person name="Nolan M."/>
            <person name="Lucas S."/>
            <person name="Glavina Del Rio T."/>
            <person name="Copeland A."/>
            <person name="Cheng J.F."/>
            <person name="Meincke L."/>
            <person name="Bruce D."/>
            <person name="Goodwin L."/>
            <person name="Pitluck S."/>
            <person name="Ivanova N."/>
            <person name="Mavromatis K."/>
            <person name="Ovchinnikova G."/>
            <person name="Pati A."/>
            <person name="Chen A."/>
            <person name="Palaniappan K."/>
            <person name="Land M."/>
            <person name="Hauser L."/>
            <person name="Chang Y.J."/>
            <person name="Jeffries C.D."/>
            <person name="Detter J.C."/>
            <person name="Brettin T."/>
            <person name="Rohde M."/>
            <person name="Goker M."/>
            <person name="Bristow J."/>
            <person name="Eisen J.A."/>
            <person name="Markowitz V."/>
            <person name="Hugenholtz P."/>
            <person name="Kyrpides N.C."/>
            <person name="Klenk H.P."/>
            <person name="Chen F."/>
        </authorList>
    </citation>
    <scope>NUCLEOTIDE SEQUENCE [LARGE SCALE GENOMIC DNA]</scope>
    <source>
        <strain evidence="11">ATCC 700099 / DSM 44233 / CIP 104796 / JCM 9543 / NBRC 105858 / Y-104</strain>
    </source>
</reference>
<evidence type="ECO:0000256" key="7">
    <source>
        <dbReference type="ARBA" id="ARBA00023136"/>
    </source>
</evidence>
<evidence type="ECO:0000256" key="5">
    <source>
        <dbReference type="ARBA" id="ARBA00022970"/>
    </source>
</evidence>
<feature type="transmembrane region" description="Helical" evidence="9">
    <location>
        <begin position="37"/>
        <end position="57"/>
    </location>
</feature>
<dbReference type="STRING" id="479431.Namu_3913"/>